<protein>
    <submittedName>
        <fullName evidence="2">Uncharacterized protein</fullName>
    </submittedName>
</protein>
<reference evidence="3" key="1">
    <citation type="journal article" date="2019" name="Int. J. Syst. Evol. Microbiol.">
        <title>The Global Catalogue of Microorganisms (GCM) 10K type strain sequencing project: providing services to taxonomists for standard genome sequencing and annotation.</title>
        <authorList>
            <consortium name="The Broad Institute Genomics Platform"/>
            <consortium name="The Broad Institute Genome Sequencing Center for Infectious Disease"/>
            <person name="Wu L."/>
            <person name="Ma J."/>
        </authorList>
    </citation>
    <scope>NUCLEOTIDE SEQUENCE [LARGE SCALE GENOMIC DNA]</scope>
    <source>
        <strain evidence="3">XZYJ18</strain>
    </source>
</reference>
<keyword evidence="1" id="KW-1133">Transmembrane helix</keyword>
<sequence length="44" mass="5283">MVRRGDTPRWERRGDWFRLSMALVRTGLAVLRFALWWSRHDGPA</sequence>
<evidence type="ECO:0000313" key="2">
    <source>
        <dbReference type="EMBL" id="MFC4561408.1"/>
    </source>
</evidence>
<keyword evidence="3" id="KW-1185">Reference proteome</keyword>
<dbReference type="Proteomes" id="UP001595923">
    <property type="component" value="Unassembled WGS sequence"/>
</dbReference>
<name>A0ABV9DSP0_9ACTN</name>
<keyword evidence="1" id="KW-0472">Membrane</keyword>
<evidence type="ECO:0000313" key="3">
    <source>
        <dbReference type="Proteomes" id="UP001595923"/>
    </source>
</evidence>
<dbReference type="EMBL" id="JBHSFQ010000004">
    <property type="protein sequence ID" value="MFC4561408.1"/>
    <property type="molecule type" value="Genomic_DNA"/>
</dbReference>
<evidence type="ECO:0000256" key="1">
    <source>
        <dbReference type="SAM" id="Phobius"/>
    </source>
</evidence>
<keyword evidence="1" id="KW-0812">Transmembrane</keyword>
<proteinExistence type="predicted"/>
<gene>
    <name evidence="2" type="ORF">ACFO4E_06040</name>
</gene>
<comment type="caution">
    <text evidence="2">The sequence shown here is derived from an EMBL/GenBank/DDBJ whole genome shotgun (WGS) entry which is preliminary data.</text>
</comment>
<dbReference type="RefSeq" id="WP_378572028.1">
    <property type="nucleotide sequence ID" value="NZ_JBHSFQ010000004.1"/>
</dbReference>
<accession>A0ABV9DSP0</accession>
<organism evidence="2 3">
    <name type="scientific">Nocardiopsis mangrovi</name>
    <dbReference type="NCBI Taxonomy" id="1179818"/>
    <lineage>
        <taxon>Bacteria</taxon>
        <taxon>Bacillati</taxon>
        <taxon>Actinomycetota</taxon>
        <taxon>Actinomycetes</taxon>
        <taxon>Streptosporangiales</taxon>
        <taxon>Nocardiopsidaceae</taxon>
        <taxon>Nocardiopsis</taxon>
    </lineage>
</organism>
<feature type="transmembrane region" description="Helical" evidence="1">
    <location>
        <begin position="16"/>
        <end position="37"/>
    </location>
</feature>